<dbReference type="EMBL" id="UYRT01017359">
    <property type="protein sequence ID" value="VDK56837.1"/>
    <property type="molecule type" value="Genomic_DNA"/>
</dbReference>
<evidence type="ECO:0000313" key="1">
    <source>
        <dbReference type="EMBL" id="VDK56837.1"/>
    </source>
</evidence>
<protein>
    <submittedName>
        <fullName evidence="1">Uncharacterized protein</fullName>
    </submittedName>
</protein>
<name>A0A3P6RCR8_9BILA</name>
<dbReference type="AlphaFoldDB" id="A0A3P6RCR8"/>
<reference evidence="1 2" key="1">
    <citation type="submission" date="2018-11" db="EMBL/GenBank/DDBJ databases">
        <authorList>
            <consortium name="Pathogen Informatics"/>
        </authorList>
    </citation>
    <scope>NUCLEOTIDE SEQUENCE [LARGE SCALE GENOMIC DNA]</scope>
</reference>
<gene>
    <name evidence="1" type="ORF">GPUH_LOCUS6994</name>
</gene>
<evidence type="ECO:0000313" key="2">
    <source>
        <dbReference type="Proteomes" id="UP000271098"/>
    </source>
</evidence>
<sequence length="71" mass="8589">MRFESIKVDHFLRCCVLLRLFINKERSTAADLQWMTLQQALEVPLLRFYFPDYRNLIIHTTVVLLRDMAFK</sequence>
<organism evidence="1 2">
    <name type="scientific">Gongylonema pulchrum</name>
    <dbReference type="NCBI Taxonomy" id="637853"/>
    <lineage>
        <taxon>Eukaryota</taxon>
        <taxon>Metazoa</taxon>
        <taxon>Ecdysozoa</taxon>
        <taxon>Nematoda</taxon>
        <taxon>Chromadorea</taxon>
        <taxon>Rhabditida</taxon>
        <taxon>Spirurina</taxon>
        <taxon>Spiruromorpha</taxon>
        <taxon>Spiruroidea</taxon>
        <taxon>Gongylonematidae</taxon>
        <taxon>Gongylonema</taxon>
    </lineage>
</organism>
<dbReference type="Proteomes" id="UP000271098">
    <property type="component" value="Unassembled WGS sequence"/>
</dbReference>
<keyword evidence="2" id="KW-1185">Reference proteome</keyword>
<proteinExistence type="predicted"/>
<accession>A0A3P6RCR8</accession>